<evidence type="ECO:0000313" key="14">
    <source>
        <dbReference type="WBParaSite" id="ACRNAN_scaffold10773.g19345.t1"/>
    </source>
</evidence>
<evidence type="ECO:0000256" key="4">
    <source>
        <dbReference type="ARBA" id="ARBA00023211"/>
    </source>
</evidence>
<dbReference type="Proteomes" id="UP000887540">
    <property type="component" value="Unplaced"/>
</dbReference>
<evidence type="ECO:0000256" key="2">
    <source>
        <dbReference type="ARBA" id="ARBA00022723"/>
    </source>
</evidence>
<evidence type="ECO:0000256" key="7">
    <source>
        <dbReference type="ARBA" id="ARBA00038354"/>
    </source>
</evidence>
<evidence type="ECO:0000259" key="12">
    <source>
        <dbReference type="PROSITE" id="PS51831"/>
    </source>
</evidence>
<evidence type="ECO:0000256" key="8">
    <source>
        <dbReference type="ARBA" id="ARBA00040793"/>
    </source>
</evidence>
<protein>
    <recommendedName>
        <fullName evidence="8">Guanosine-3',5'-bis(diphosphate) 3'-pyrophosphohydrolase MESH1</fullName>
        <ecNumber evidence="5">3.1.7.2</ecNumber>
    </recommendedName>
    <alternativeName>
        <fullName evidence="9">Metazoan SpoT homolog 1</fullName>
    </alternativeName>
    <alternativeName>
        <fullName evidence="10">Penta-phosphate guanosine-3'-pyrophosphohydrolase</fullName>
    </alternativeName>
</protein>
<dbReference type="EC" id="3.1.7.2" evidence="5"/>
<keyword evidence="3" id="KW-0378">Hydrolase</keyword>
<evidence type="ECO:0000256" key="10">
    <source>
        <dbReference type="ARBA" id="ARBA00041770"/>
    </source>
</evidence>
<comment type="catalytic activity">
    <reaction evidence="11">
        <text>guanosine 3',5'-bis(diphosphate) + H2O = GDP + diphosphate + H(+)</text>
        <dbReference type="Rhea" id="RHEA:14253"/>
        <dbReference type="ChEBI" id="CHEBI:15377"/>
        <dbReference type="ChEBI" id="CHEBI:15378"/>
        <dbReference type="ChEBI" id="CHEBI:33019"/>
        <dbReference type="ChEBI" id="CHEBI:58189"/>
        <dbReference type="ChEBI" id="CHEBI:77828"/>
        <dbReference type="EC" id="3.1.7.2"/>
    </reaction>
</comment>
<dbReference type="AlphaFoldDB" id="A0A914CGZ9"/>
<evidence type="ECO:0000313" key="13">
    <source>
        <dbReference type="Proteomes" id="UP000887540"/>
    </source>
</evidence>
<comment type="similarity">
    <text evidence="7">Belongs to the MESH1 family.</text>
</comment>
<dbReference type="InterPro" id="IPR052194">
    <property type="entry name" value="MESH1"/>
</dbReference>
<evidence type="ECO:0000256" key="11">
    <source>
        <dbReference type="ARBA" id="ARBA00047968"/>
    </source>
</evidence>
<evidence type="ECO:0000256" key="3">
    <source>
        <dbReference type="ARBA" id="ARBA00022801"/>
    </source>
</evidence>
<proteinExistence type="inferred from homology"/>
<evidence type="ECO:0000256" key="6">
    <source>
        <dbReference type="ARBA" id="ARBA00037781"/>
    </source>
</evidence>
<evidence type="ECO:0000256" key="5">
    <source>
        <dbReference type="ARBA" id="ARBA00024387"/>
    </source>
</evidence>
<dbReference type="PANTHER" id="PTHR46246:SF1">
    <property type="entry name" value="GUANOSINE-3',5'-BIS(DIPHOSPHATE) 3'-PYROPHOSPHOHYDROLASE MESH1"/>
    <property type="match status" value="1"/>
</dbReference>
<dbReference type="GO" id="GO:0008893">
    <property type="term" value="F:guanosine-3',5'-bis(diphosphate) 3'-diphosphatase activity"/>
    <property type="evidence" value="ECO:0007669"/>
    <property type="project" value="UniProtKB-EC"/>
</dbReference>
<feature type="domain" description="HD" evidence="12">
    <location>
        <begin position="36"/>
        <end position="131"/>
    </location>
</feature>
<dbReference type="Pfam" id="PF13328">
    <property type="entry name" value="HD_4"/>
    <property type="match status" value="1"/>
</dbReference>
<dbReference type="SUPFAM" id="SSF109604">
    <property type="entry name" value="HD-domain/PDEase-like"/>
    <property type="match status" value="1"/>
</dbReference>
<keyword evidence="13" id="KW-1185">Reference proteome</keyword>
<organism evidence="13 14">
    <name type="scientific">Acrobeloides nanus</name>
    <dbReference type="NCBI Taxonomy" id="290746"/>
    <lineage>
        <taxon>Eukaryota</taxon>
        <taxon>Metazoa</taxon>
        <taxon>Ecdysozoa</taxon>
        <taxon>Nematoda</taxon>
        <taxon>Chromadorea</taxon>
        <taxon>Rhabditida</taxon>
        <taxon>Tylenchina</taxon>
        <taxon>Cephalobomorpha</taxon>
        <taxon>Cephaloboidea</taxon>
        <taxon>Cephalobidae</taxon>
        <taxon>Acrobeloides</taxon>
    </lineage>
</organism>
<evidence type="ECO:0000256" key="1">
    <source>
        <dbReference type="ARBA" id="ARBA00001936"/>
    </source>
</evidence>
<dbReference type="InterPro" id="IPR003607">
    <property type="entry name" value="HD/PDEase_dom"/>
</dbReference>
<dbReference type="CDD" id="cd00077">
    <property type="entry name" value="HDc"/>
    <property type="match status" value="1"/>
</dbReference>
<dbReference type="GO" id="GO:0046872">
    <property type="term" value="F:metal ion binding"/>
    <property type="evidence" value="ECO:0007669"/>
    <property type="project" value="UniProtKB-KW"/>
</dbReference>
<reference evidence="14" key="1">
    <citation type="submission" date="2022-11" db="UniProtKB">
        <authorList>
            <consortium name="WormBaseParasite"/>
        </authorList>
    </citation>
    <scope>IDENTIFICATION</scope>
</reference>
<dbReference type="WBParaSite" id="ACRNAN_scaffold10773.g19345.t1">
    <property type="protein sequence ID" value="ACRNAN_scaffold10773.g19345.t1"/>
    <property type="gene ID" value="ACRNAN_scaffold10773.g19345"/>
</dbReference>
<dbReference type="Gene3D" id="1.10.3210.10">
    <property type="entry name" value="Hypothetical protein af1432"/>
    <property type="match status" value="1"/>
</dbReference>
<sequence length="184" mass="21052">MSNNYIQDMSLVIKAADFAARKHNTQRRKDAAQTPYVNHPIGAAYILTNEAKVYDAVTLAGAILHDTVEDTDTSFEEIRNEFGDEVLSVVRDVTDDKSLSKEETKRLQIVHAPHICEKAKYVKLADKLNNLRDLERYLPVGWDKETARKYASWSREVVSKLKGLNETLDKELEDVIEKILVKYQ</sequence>
<name>A0A914CGZ9_9BILA</name>
<dbReference type="SMART" id="SM00471">
    <property type="entry name" value="HDc"/>
    <property type="match status" value="1"/>
</dbReference>
<dbReference type="InterPro" id="IPR006674">
    <property type="entry name" value="HD_domain"/>
</dbReference>
<accession>A0A914CGZ9</accession>
<comment type="cofactor">
    <cofactor evidence="1">
        <name>Mn(2+)</name>
        <dbReference type="ChEBI" id="CHEBI:29035"/>
    </cofactor>
</comment>
<keyword evidence="2" id="KW-0479">Metal-binding</keyword>
<dbReference type="FunFam" id="1.10.3210.10:FF:000012">
    <property type="entry name" value="HD domain containing 3"/>
    <property type="match status" value="1"/>
</dbReference>
<dbReference type="PROSITE" id="PS51831">
    <property type="entry name" value="HD"/>
    <property type="match status" value="1"/>
</dbReference>
<keyword evidence="4" id="KW-0464">Manganese</keyword>
<dbReference type="PANTHER" id="PTHR46246">
    <property type="entry name" value="GUANOSINE-3',5'-BIS(DIPHOSPHATE) 3'-PYROPHOSPHOHYDROLASE MESH1"/>
    <property type="match status" value="1"/>
</dbReference>
<comment type="function">
    <text evidence="6">ppGpp hydrolyzing enzyme involved in starvation response.</text>
</comment>
<evidence type="ECO:0000256" key="9">
    <source>
        <dbReference type="ARBA" id="ARBA00041464"/>
    </source>
</evidence>